<evidence type="ECO:0008006" key="5">
    <source>
        <dbReference type="Google" id="ProtNLM"/>
    </source>
</evidence>
<proteinExistence type="predicted"/>
<keyword evidence="2" id="KW-0812">Transmembrane</keyword>
<sequence length="178" mass="18164">MLRRCRPASSLTVLGSLVVDVLLIMIPMTVGLLPPLPQPARLALVLVALATLVLVVTNHALRGRSLGGALLGLRAVDIDAGLPPASLRSILAALRLGSAADVVIVSTRRGPDPTQGTLADLERTPALTSSPTPTEPAPVRGPETAYSTSPSHPAHPDGQYSAPLTGRPAAAPVPAAGR</sequence>
<gene>
    <name evidence="3" type="ORF">HMPREF1129_2904</name>
</gene>
<keyword evidence="2" id="KW-0472">Membrane</keyword>
<evidence type="ECO:0000313" key="3">
    <source>
        <dbReference type="EMBL" id="EJN83623.1"/>
    </source>
</evidence>
<feature type="compositionally biased region" description="Low complexity" evidence="1">
    <location>
        <begin position="168"/>
        <end position="178"/>
    </location>
</feature>
<comment type="caution">
    <text evidence="3">The sequence shown here is derived from an EMBL/GenBank/DDBJ whole genome shotgun (WGS) entry which is preliminary data.</text>
</comment>
<evidence type="ECO:0000256" key="1">
    <source>
        <dbReference type="SAM" id="MobiDB-lite"/>
    </source>
</evidence>
<keyword evidence="2" id="KW-1133">Transmembrane helix</keyword>
<feature type="non-terminal residue" evidence="3">
    <location>
        <position position="178"/>
    </location>
</feature>
<dbReference type="Proteomes" id="UP000007814">
    <property type="component" value="Unassembled WGS sequence"/>
</dbReference>
<name>J3A876_ACTNH</name>
<feature type="transmembrane region" description="Helical" evidence="2">
    <location>
        <begin position="12"/>
        <end position="34"/>
    </location>
</feature>
<evidence type="ECO:0000313" key="4">
    <source>
        <dbReference type="Proteomes" id="UP000007814"/>
    </source>
</evidence>
<feature type="region of interest" description="Disordered" evidence="1">
    <location>
        <begin position="107"/>
        <end position="178"/>
    </location>
</feature>
<accession>J3A876</accession>
<organism evidence="3 4">
    <name type="scientific">Actinomyces naeslundii (strain ATCC 12104 / DSM 43013 / CCUG 2238 / JCM 8349 / NCTC 10301 / Howell 279)</name>
    <dbReference type="NCBI Taxonomy" id="1115803"/>
    <lineage>
        <taxon>Bacteria</taxon>
        <taxon>Bacillati</taxon>
        <taxon>Actinomycetota</taxon>
        <taxon>Actinomycetes</taxon>
        <taxon>Actinomycetales</taxon>
        <taxon>Actinomycetaceae</taxon>
        <taxon>Actinomyces</taxon>
    </lineage>
</organism>
<feature type="transmembrane region" description="Helical" evidence="2">
    <location>
        <begin position="40"/>
        <end position="61"/>
    </location>
</feature>
<reference evidence="3 4" key="1">
    <citation type="submission" date="2012-07" db="EMBL/GenBank/DDBJ databases">
        <authorList>
            <person name="Durkin A.S."/>
            <person name="McCorrison J."/>
            <person name="Torralba M."/>
            <person name="Gillis M."/>
            <person name="Methe B."/>
            <person name="Sutton G."/>
            <person name="Nelson K.E."/>
        </authorList>
    </citation>
    <scope>NUCLEOTIDE SEQUENCE [LARGE SCALE GENOMIC DNA]</scope>
    <source>
        <strain evidence="4">ATCC 12104 / DSM 43013 / CCUG 2238 / JCM 8349 / NCTC 10301 / Howell 279</strain>
    </source>
</reference>
<dbReference type="AlphaFoldDB" id="J3A876"/>
<protein>
    <recommendedName>
        <fullName evidence="5">RDD domain-containing protein</fullName>
    </recommendedName>
</protein>
<evidence type="ECO:0000256" key="2">
    <source>
        <dbReference type="SAM" id="Phobius"/>
    </source>
</evidence>
<dbReference type="EMBL" id="ALJK01000221">
    <property type="protein sequence ID" value="EJN83623.1"/>
    <property type="molecule type" value="Genomic_DNA"/>
</dbReference>